<evidence type="ECO:0000313" key="2">
    <source>
        <dbReference type="EMBL" id="SCW23887.1"/>
    </source>
</evidence>
<organism evidence="2">
    <name type="scientific">Yamadaella caenomyce</name>
    <dbReference type="NCBI Taxonomy" id="259029"/>
    <lineage>
        <taxon>Eukaryota</taxon>
        <taxon>Rhodophyta</taxon>
        <taxon>Florideophyceae</taxon>
        <taxon>Nemaliophycidae</taxon>
        <taxon>Nemaliales</taxon>
        <taxon>Liagoraceae</taxon>
        <taxon>Yamadaella</taxon>
    </lineage>
</organism>
<protein>
    <submittedName>
        <fullName evidence="2">Global nitrogen transcriptional regulator</fullName>
    </submittedName>
</protein>
<dbReference type="InterPro" id="IPR036390">
    <property type="entry name" value="WH_DNA-bd_sf"/>
</dbReference>
<accession>A0A1G4NZ12</accession>
<name>A0A1G4NZ12_9FLOR</name>
<sequence length="202" mass="23962">MSQASYRKQYINQDQSNIYRLNTGDIMINYQTTYNRYVVVEGVLIMYKCFTNGEKFCVGIIGKGYTMFPKKERHQQYYYIYQLEALKLTYILSMSEKKSYSYLCTNQQYKYYYNVVDIIIHKTMRQRIVQLLLTLCELTGVPKQSCKYMLLEIALPLSTIATIVCSHRNTVSKIMIELKNEKRILYTRNYIIVYNTILTTCS</sequence>
<proteinExistence type="predicted"/>
<dbReference type="InterPro" id="IPR036388">
    <property type="entry name" value="WH-like_DNA-bd_sf"/>
</dbReference>
<dbReference type="GO" id="GO:0006355">
    <property type="term" value="P:regulation of DNA-templated transcription"/>
    <property type="evidence" value="ECO:0007669"/>
    <property type="project" value="InterPro"/>
</dbReference>
<gene>
    <name evidence="2" type="primary">ntcA</name>
    <name evidence="2" type="ORF">J0255_220</name>
</gene>
<dbReference type="SUPFAM" id="SSF46785">
    <property type="entry name" value="Winged helix' DNA-binding domain"/>
    <property type="match status" value="1"/>
</dbReference>
<dbReference type="AlphaFoldDB" id="A0A1G4NZ12"/>
<keyword evidence="2" id="KW-0150">Chloroplast</keyword>
<dbReference type="RefSeq" id="YP_009315432.1">
    <property type="nucleotide sequence ID" value="NC_031666.1"/>
</dbReference>
<reference evidence="2" key="1">
    <citation type="submission" date="2016-10" db="EMBL/GenBank/DDBJ databases">
        <title>Chloroplast genomes as a tool to resolve red algal phylogenies: a case study in the Nemaliales.</title>
        <authorList>
            <person name="Costa J.F."/>
            <person name="Lin S.M."/>
            <person name="Macaya E.C."/>
            <person name="Fernandez-Garcia C."/>
            <person name="Verbruggen H."/>
        </authorList>
    </citation>
    <scope>NUCLEOTIDE SEQUENCE</scope>
    <source>
        <strain evidence="2">J.0255</strain>
    </source>
</reference>
<evidence type="ECO:0000259" key="1">
    <source>
        <dbReference type="PROSITE" id="PS51063"/>
    </source>
</evidence>
<dbReference type="PROSITE" id="PS51063">
    <property type="entry name" value="HTH_CRP_2"/>
    <property type="match status" value="1"/>
</dbReference>
<feature type="domain" description="HTH crp-type" evidence="1">
    <location>
        <begin position="122"/>
        <end position="197"/>
    </location>
</feature>
<dbReference type="GeneID" id="29997971"/>
<reference evidence="2" key="2">
    <citation type="submission" date="2016-10" db="EMBL/GenBank/DDBJ databases">
        <authorList>
            <person name="de Groot N.N."/>
        </authorList>
    </citation>
    <scope>NUCLEOTIDE SEQUENCE</scope>
    <source>
        <strain evidence="2">J.0255</strain>
    </source>
</reference>
<dbReference type="GO" id="GO:0003677">
    <property type="term" value="F:DNA binding"/>
    <property type="evidence" value="ECO:0007669"/>
    <property type="project" value="InterPro"/>
</dbReference>
<dbReference type="Gene3D" id="1.10.10.10">
    <property type="entry name" value="Winged helix-like DNA-binding domain superfamily/Winged helix DNA-binding domain"/>
    <property type="match status" value="1"/>
</dbReference>
<keyword evidence="2" id="KW-0934">Plastid</keyword>
<geneLocation type="chloroplast" evidence="2"/>
<dbReference type="EMBL" id="LT622875">
    <property type="protein sequence ID" value="SCW23887.1"/>
    <property type="molecule type" value="Genomic_DNA"/>
</dbReference>
<dbReference type="InterPro" id="IPR012318">
    <property type="entry name" value="HTH_CRP"/>
</dbReference>